<comment type="caution">
    <text evidence="2">The sequence shown here is derived from an EMBL/GenBank/DDBJ whole genome shotgun (WGS) entry which is preliminary data.</text>
</comment>
<dbReference type="GO" id="GO:0015948">
    <property type="term" value="P:methanogenesis"/>
    <property type="evidence" value="ECO:0007669"/>
    <property type="project" value="InterPro"/>
</dbReference>
<evidence type="ECO:0000313" key="2">
    <source>
        <dbReference type="EMBL" id="NYG34105.1"/>
    </source>
</evidence>
<evidence type="ECO:0000313" key="3">
    <source>
        <dbReference type="Proteomes" id="UP000518288"/>
    </source>
</evidence>
<dbReference type="Gene3D" id="2.160.20.60">
    <property type="entry name" value="Glutamate synthase, alpha subunit, C-terminal domain"/>
    <property type="match status" value="1"/>
</dbReference>
<sequence length="279" mass="29092">MSGHRLTLRQTPALRLDLRGVLPDTLAGLSVAEVERLPLACGRDLVPLAEWFTVEATPTADADTVAALHLVGDLSRVDHIGHQMASGRLRIDGPVGDGLGVQMRGGVIRLHGSARDQVGCEMSGGELHIDGDIGDFAASTLPGSMDGMRGGLLAVCGCAGDRLADRMRRGTVLVGGAVGDFAASRLVAGTVVLGGRCGVHPAWGMRRGSVLFADPTVAPMSLPGFVTGGGEMAVAWQLMARDLARHTDFPALADLPRRAVHRLRGDLAVDGMGELLFVT</sequence>
<organism evidence="2 3">
    <name type="scientific">Sphaerotilus montanus</name>
    <dbReference type="NCBI Taxonomy" id="522889"/>
    <lineage>
        <taxon>Bacteria</taxon>
        <taxon>Pseudomonadati</taxon>
        <taxon>Pseudomonadota</taxon>
        <taxon>Betaproteobacteria</taxon>
        <taxon>Burkholderiales</taxon>
        <taxon>Sphaerotilaceae</taxon>
        <taxon>Sphaerotilus</taxon>
    </lineage>
</organism>
<reference evidence="2 3" key="1">
    <citation type="submission" date="2020-07" db="EMBL/GenBank/DDBJ databases">
        <title>Genomic Encyclopedia of Archaeal and Bacterial Type Strains, Phase II (KMG-II): from individual species to whole genera.</title>
        <authorList>
            <person name="Goeker M."/>
        </authorList>
    </citation>
    <scope>NUCLEOTIDE SEQUENCE [LARGE SCALE GENOMIC DNA]</scope>
    <source>
        <strain evidence="2 3">DSM 21226</strain>
    </source>
</reference>
<feature type="domain" description="Glutamate synthase alpha subunit C-terminal" evidence="1">
    <location>
        <begin position="86"/>
        <end position="214"/>
    </location>
</feature>
<dbReference type="NCBIfam" id="TIGR03122">
    <property type="entry name" value="one_C_dehyd_C"/>
    <property type="match status" value="1"/>
</dbReference>
<keyword evidence="3" id="KW-1185">Reference proteome</keyword>
<dbReference type="GO" id="GO:0046914">
    <property type="term" value="F:transition metal ion binding"/>
    <property type="evidence" value="ECO:0007669"/>
    <property type="project" value="InterPro"/>
</dbReference>
<proteinExistence type="predicted"/>
<dbReference type="RefSeq" id="WP_179634793.1">
    <property type="nucleotide sequence ID" value="NZ_JACCFH010000001.1"/>
</dbReference>
<dbReference type="EMBL" id="JACCFH010000001">
    <property type="protein sequence ID" value="NYG34105.1"/>
    <property type="molecule type" value="Genomic_DNA"/>
</dbReference>
<name>A0A7Y9QYY6_9BURK</name>
<dbReference type="Pfam" id="PF01493">
    <property type="entry name" value="GXGXG"/>
    <property type="match status" value="1"/>
</dbReference>
<keyword evidence="2" id="KW-0560">Oxidoreductase</keyword>
<dbReference type="GO" id="GO:0018493">
    <property type="term" value="F:formylmethanofuran dehydrogenase activity"/>
    <property type="evidence" value="ECO:0007669"/>
    <property type="project" value="UniProtKB-EC"/>
</dbReference>
<dbReference type="InterPro" id="IPR017550">
    <property type="entry name" value="Formylmethanofuran_DH_suC"/>
</dbReference>
<dbReference type="EC" id="1.2.7.12" evidence="2"/>
<dbReference type="InterPro" id="IPR036485">
    <property type="entry name" value="Glu_synth_asu_C_sf"/>
</dbReference>
<dbReference type="InterPro" id="IPR002489">
    <property type="entry name" value="Glu_synth_asu_C"/>
</dbReference>
<dbReference type="SUPFAM" id="SSF69336">
    <property type="entry name" value="Alpha subunit of glutamate synthase, C-terminal domain"/>
    <property type="match status" value="1"/>
</dbReference>
<gene>
    <name evidence="2" type="ORF">BDD16_003091</name>
</gene>
<accession>A0A7Y9QYY6</accession>
<dbReference type="Proteomes" id="UP000518288">
    <property type="component" value="Unassembled WGS sequence"/>
</dbReference>
<evidence type="ECO:0000259" key="1">
    <source>
        <dbReference type="Pfam" id="PF01493"/>
    </source>
</evidence>
<dbReference type="AlphaFoldDB" id="A0A7Y9QYY6"/>
<dbReference type="PANTHER" id="PTHR39673:SF5">
    <property type="entry name" value="TUNGSTEN-CONTAINING FORMYLMETHANOFURAN DEHYDROGENASE 2 SUBUNIT C"/>
    <property type="match status" value="1"/>
</dbReference>
<dbReference type="PANTHER" id="PTHR39673">
    <property type="entry name" value="TUNGSTEN FORMYLMETHANOFURAN DEHYDROGENASE, SUBUNIT C (FWDC)"/>
    <property type="match status" value="1"/>
</dbReference>
<protein>
    <submittedName>
        <fullName evidence="2">Formylmethanofuran dehydrogenase subunit C</fullName>
        <ecNumber evidence="2">1.2.7.12</ecNumber>
    </submittedName>
</protein>